<evidence type="ECO:0000256" key="2">
    <source>
        <dbReference type="SAM" id="Phobius"/>
    </source>
</evidence>
<proteinExistence type="predicted"/>
<feature type="compositionally biased region" description="Basic and acidic residues" evidence="1">
    <location>
        <begin position="404"/>
        <end position="432"/>
    </location>
</feature>
<feature type="region of interest" description="Disordered" evidence="1">
    <location>
        <begin position="354"/>
        <end position="470"/>
    </location>
</feature>
<organism evidence="4">
    <name type="scientific">Drosophila rhopaloa</name>
    <name type="common">Fruit fly</name>
    <dbReference type="NCBI Taxonomy" id="1041015"/>
    <lineage>
        <taxon>Eukaryota</taxon>
        <taxon>Metazoa</taxon>
        <taxon>Ecdysozoa</taxon>
        <taxon>Arthropoda</taxon>
        <taxon>Hexapoda</taxon>
        <taxon>Insecta</taxon>
        <taxon>Pterygota</taxon>
        <taxon>Neoptera</taxon>
        <taxon>Endopterygota</taxon>
        <taxon>Diptera</taxon>
        <taxon>Brachycera</taxon>
        <taxon>Muscomorpha</taxon>
        <taxon>Ephydroidea</taxon>
        <taxon>Drosophilidae</taxon>
        <taxon>Drosophila</taxon>
        <taxon>Sophophora</taxon>
    </lineage>
</organism>
<sequence length="470" mass="53197">MNQVWVFFKLIEVLLGSVCMFFHIRGSLYWPERIPHVILYCATFLSFAVLAALGAFRLMLTRSSVLSSQFLLTLSAVIAHYFCGVLIMQTAMQDPHLAAINSSTEYLEHPHFAHCKQQSIAALITGTMYLMHMFHVFDLLMRMEPGDWRRQATGREFSDRTEAEAGRAAGLFVLSKPVDDFLCNCCRCYLKLAYSQPLSFRLNAEAEQPHIVARMWQIMGEARRKFFSLQHAESDESFLSTPTITTSDSDIVAVVSEYSASMEEESRKRRRSSSTWRGTSDSSSLWALIEDRSSLSSLASTRSSQNSEATMRPGGMDRRLNRRPNVRADSEKREKSEILLVEQGSSYGRLRTLSNAEMLNKQRDVQPDKEIDKESQRDSAKSTRGKEKKVKVASDRTSFAESLNKPRDESQIKDSDEKFAKKSSRLSRDTKQNLEVAPDEAKRVEENNDANSQGTSNNKKATNIGTGNEE</sequence>
<name>A0A6P4DZ27_DRORH</name>
<evidence type="ECO:0000256" key="1">
    <source>
        <dbReference type="SAM" id="MobiDB-lite"/>
    </source>
</evidence>
<dbReference type="PANTHER" id="PTHR41152">
    <property type="entry name" value="AT26438P-RELATED"/>
    <property type="match status" value="1"/>
</dbReference>
<keyword evidence="2" id="KW-1133">Transmembrane helix</keyword>
<evidence type="ECO:0000259" key="3">
    <source>
        <dbReference type="Pfam" id="PF24985"/>
    </source>
</evidence>
<dbReference type="AlphaFoldDB" id="A0A6P4DZ27"/>
<dbReference type="PANTHER" id="PTHR41152:SF8">
    <property type="entry name" value="AT26438P-RELATED"/>
    <property type="match status" value="1"/>
</dbReference>
<dbReference type="RefSeq" id="XP_016969354.1">
    <property type="nucleotide sequence ID" value="XM_017113865.1"/>
</dbReference>
<protein>
    <submittedName>
        <fullName evidence="4">Uncharacterized protein LOC108037323</fullName>
    </submittedName>
</protein>
<dbReference type="Pfam" id="PF24985">
    <property type="entry name" value="DUF7775"/>
    <property type="match status" value="1"/>
</dbReference>
<feature type="transmembrane region" description="Helical" evidence="2">
    <location>
        <begin position="7"/>
        <end position="25"/>
    </location>
</feature>
<feature type="compositionally biased region" description="Low complexity" evidence="1">
    <location>
        <begin position="297"/>
        <end position="307"/>
    </location>
</feature>
<feature type="domain" description="DUF7775" evidence="3">
    <location>
        <begin position="2"/>
        <end position="141"/>
    </location>
</feature>
<feature type="transmembrane region" description="Helical" evidence="2">
    <location>
        <begin position="37"/>
        <end position="58"/>
    </location>
</feature>
<dbReference type="OrthoDB" id="7789408at2759"/>
<keyword evidence="2" id="KW-0812">Transmembrane</keyword>
<dbReference type="RefSeq" id="XP_016969354.2">
    <property type="nucleotide sequence ID" value="XM_017113865.2"/>
</dbReference>
<dbReference type="InterPro" id="IPR056677">
    <property type="entry name" value="DUF7775"/>
</dbReference>
<reference evidence="4" key="1">
    <citation type="submission" date="2025-08" db="UniProtKB">
        <authorList>
            <consortium name="RefSeq"/>
        </authorList>
    </citation>
    <scope>IDENTIFICATION</scope>
</reference>
<feature type="compositionally biased region" description="Basic and acidic residues" evidence="1">
    <location>
        <begin position="360"/>
        <end position="394"/>
    </location>
</feature>
<evidence type="ECO:0000313" key="4">
    <source>
        <dbReference type="RefSeq" id="XP_016969354.1"/>
    </source>
</evidence>
<feature type="transmembrane region" description="Helical" evidence="2">
    <location>
        <begin position="70"/>
        <end position="92"/>
    </location>
</feature>
<feature type="compositionally biased region" description="Polar residues" evidence="1">
    <location>
        <begin position="449"/>
        <end position="470"/>
    </location>
</feature>
<feature type="region of interest" description="Disordered" evidence="1">
    <location>
        <begin position="297"/>
        <end position="339"/>
    </location>
</feature>
<feature type="compositionally biased region" description="Basic and acidic residues" evidence="1">
    <location>
        <begin position="326"/>
        <end position="337"/>
    </location>
</feature>
<keyword evidence="2" id="KW-0472">Membrane</keyword>
<dbReference type="GeneID" id="108037323"/>
<gene>
    <name evidence="4" type="primary">LOC108037323</name>
</gene>
<accession>A0A6P4DZ27</accession>